<dbReference type="InterPro" id="IPR039297">
    <property type="entry name" value="COX7a"/>
</dbReference>
<feature type="region of interest" description="Disordered" evidence="6">
    <location>
        <begin position="1"/>
        <end position="25"/>
    </location>
</feature>
<gene>
    <name evidence="8" type="ORF">BCR37DRAFT_393394</name>
</gene>
<dbReference type="GeneID" id="63787898"/>
<dbReference type="EMBL" id="MCFI01000011">
    <property type="protein sequence ID" value="ORY81541.1"/>
    <property type="molecule type" value="Genomic_DNA"/>
</dbReference>
<dbReference type="AlphaFoldDB" id="A0A1Y2FCB2"/>
<keyword evidence="4" id="KW-0496">Mitochondrion</keyword>
<evidence type="ECO:0000313" key="9">
    <source>
        <dbReference type="Proteomes" id="UP000193685"/>
    </source>
</evidence>
<sequence>MAFSERVEGESVEPGTSDKRPRRASKYPDIHKIMNALYNRPNKVPHYQRLFQANPEVPVYMKTPKSKIMLYPFFAMFGVGVLGAFYGIQKMARGVKD</sequence>
<evidence type="ECO:0000256" key="3">
    <source>
        <dbReference type="ARBA" id="ARBA00022792"/>
    </source>
</evidence>
<evidence type="ECO:0000256" key="2">
    <source>
        <dbReference type="ARBA" id="ARBA00009331"/>
    </source>
</evidence>
<comment type="subcellular location">
    <subcellularLocation>
        <location evidence="1">Mitochondrion inner membrane</location>
    </subcellularLocation>
</comment>
<dbReference type="OMA" id="IMNALYN"/>
<dbReference type="GO" id="GO:0006123">
    <property type="term" value="P:mitochondrial electron transport, cytochrome c to oxygen"/>
    <property type="evidence" value="ECO:0007669"/>
    <property type="project" value="InterPro"/>
</dbReference>
<protein>
    <submittedName>
        <fullName evidence="8">Uncharacterized protein</fullName>
    </submittedName>
</protein>
<dbReference type="STRING" id="56484.A0A1Y2FCB2"/>
<dbReference type="RefSeq" id="XP_040724917.1">
    <property type="nucleotide sequence ID" value="XM_040871299.1"/>
</dbReference>
<organism evidence="8 9">
    <name type="scientific">Protomyces lactucae-debilis</name>
    <dbReference type="NCBI Taxonomy" id="2754530"/>
    <lineage>
        <taxon>Eukaryota</taxon>
        <taxon>Fungi</taxon>
        <taxon>Dikarya</taxon>
        <taxon>Ascomycota</taxon>
        <taxon>Taphrinomycotina</taxon>
        <taxon>Taphrinomycetes</taxon>
        <taxon>Taphrinales</taxon>
        <taxon>Protomycetaceae</taxon>
        <taxon>Protomyces</taxon>
    </lineage>
</organism>
<keyword evidence="3" id="KW-0999">Mitochondrion inner membrane</keyword>
<evidence type="ECO:0000256" key="7">
    <source>
        <dbReference type="SAM" id="Phobius"/>
    </source>
</evidence>
<dbReference type="Gene3D" id="4.10.91.10">
    <property type="entry name" value="Cytochrome c oxidase, subunit VIIa"/>
    <property type="match status" value="1"/>
</dbReference>
<accession>A0A1Y2FCB2</accession>
<feature type="transmembrane region" description="Helical" evidence="7">
    <location>
        <begin position="68"/>
        <end position="88"/>
    </location>
</feature>
<comment type="caution">
    <text evidence="8">The sequence shown here is derived from an EMBL/GenBank/DDBJ whole genome shotgun (WGS) entry which is preliminary data.</text>
</comment>
<evidence type="ECO:0000256" key="1">
    <source>
        <dbReference type="ARBA" id="ARBA00004273"/>
    </source>
</evidence>
<keyword evidence="7" id="KW-0812">Transmembrane</keyword>
<proteinExistence type="inferred from homology"/>
<dbReference type="GO" id="GO:0045277">
    <property type="term" value="C:respiratory chain complex IV"/>
    <property type="evidence" value="ECO:0007669"/>
    <property type="project" value="InterPro"/>
</dbReference>
<dbReference type="InterPro" id="IPR036539">
    <property type="entry name" value="Cyt_c_oxidase_su7a_sf"/>
</dbReference>
<evidence type="ECO:0000313" key="8">
    <source>
        <dbReference type="EMBL" id="ORY81541.1"/>
    </source>
</evidence>
<dbReference type="Pfam" id="PF02238">
    <property type="entry name" value="COX7a"/>
    <property type="match status" value="1"/>
</dbReference>
<keyword evidence="9" id="KW-1185">Reference proteome</keyword>
<dbReference type="Proteomes" id="UP000193685">
    <property type="component" value="Unassembled WGS sequence"/>
</dbReference>
<name>A0A1Y2FCB2_PROLT</name>
<keyword evidence="5 7" id="KW-0472">Membrane</keyword>
<dbReference type="SUPFAM" id="SSF81419">
    <property type="entry name" value="Mitochondrial cytochrome c oxidase subunit VIIa"/>
    <property type="match status" value="1"/>
</dbReference>
<evidence type="ECO:0000256" key="6">
    <source>
        <dbReference type="SAM" id="MobiDB-lite"/>
    </source>
</evidence>
<reference evidence="8 9" key="1">
    <citation type="submission" date="2016-07" db="EMBL/GenBank/DDBJ databases">
        <title>Pervasive Adenine N6-methylation of Active Genes in Fungi.</title>
        <authorList>
            <consortium name="DOE Joint Genome Institute"/>
            <person name="Mondo S.J."/>
            <person name="Dannebaum R.O."/>
            <person name="Kuo R.C."/>
            <person name="Labutti K."/>
            <person name="Haridas S."/>
            <person name="Kuo A."/>
            <person name="Salamov A."/>
            <person name="Ahrendt S.R."/>
            <person name="Lipzen A."/>
            <person name="Sullivan W."/>
            <person name="Andreopoulos W.B."/>
            <person name="Clum A."/>
            <person name="Lindquist E."/>
            <person name="Daum C."/>
            <person name="Ramamoorthy G.K."/>
            <person name="Gryganskyi A."/>
            <person name="Culley D."/>
            <person name="Magnuson J.K."/>
            <person name="James T.Y."/>
            <person name="O'Malley M.A."/>
            <person name="Stajich J.E."/>
            <person name="Spatafora J.W."/>
            <person name="Visel A."/>
            <person name="Grigoriev I.V."/>
        </authorList>
    </citation>
    <scope>NUCLEOTIDE SEQUENCE [LARGE SCALE GENOMIC DNA]</scope>
    <source>
        <strain evidence="8 9">12-1054</strain>
    </source>
</reference>
<dbReference type="GO" id="GO:0005743">
    <property type="term" value="C:mitochondrial inner membrane"/>
    <property type="evidence" value="ECO:0007669"/>
    <property type="project" value="UniProtKB-SubCell"/>
</dbReference>
<keyword evidence="7" id="KW-1133">Transmembrane helix</keyword>
<comment type="similarity">
    <text evidence="2">Belongs to the cytochrome c oxidase VIIa family.</text>
</comment>
<evidence type="ECO:0000256" key="5">
    <source>
        <dbReference type="ARBA" id="ARBA00023136"/>
    </source>
</evidence>
<dbReference type="OrthoDB" id="5511599at2759"/>
<evidence type="ECO:0000256" key="4">
    <source>
        <dbReference type="ARBA" id="ARBA00023128"/>
    </source>
</evidence>